<dbReference type="AlphaFoldDB" id="A0A1E2RYZ0"/>
<keyword evidence="1" id="KW-0805">Transcription regulation</keyword>
<proteinExistence type="predicted"/>
<organism evidence="5 6">
    <name type="scientific">Methyloligella halotolerans</name>
    <dbReference type="NCBI Taxonomy" id="1177755"/>
    <lineage>
        <taxon>Bacteria</taxon>
        <taxon>Pseudomonadati</taxon>
        <taxon>Pseudomonadota</taxon>
        <taxon>Alphaproteobacteria</taxon>
        <taxon>Hyphomicrobiales</taxon>
        <taxon>Hyphomicrobiaceae</taxon>
        <taxon>Methyloligella</taxon>
    </lineage>
</organism>
<dbReference type="Pfam" id="PF12833">
    <property type="entry name" value="HTH_18"/>
    <property type="match status" value="1"/>
</dbReference>
<dbReference type="PROSITE" id="PS01124">
    <property type="entry name" value="HTH_ARAC_FAMILY_2"/>
    <property type="match status" value="1"/>
</dbReference>
<dbReference type="SUPFAM" id="SSF46689">
    <property type="entry name" value="Homeodomain-like"/>
    <property type="match status" value="1"/>
</dbReference>
<dbReference type="PANTHER" id="PTHR46796">
    <property type="entry name" value="HTH-TYPE TRANSCRIPTIONAL ACTIVATOR RHAS-RELATED"/>
    <property type="match status" value="1"/>
</dbReference>
<dbReference type="InterPro" id="IPR050204">
    <property type="entry name" value="AraC_XylS_family_regulators"/>
</dbReference>
<evidence type="ECO:0000259" key="4">
    <source>
        <dbReference type="PROSITE" id="PS01124"/>
    </source>
</evidence>
<evidence type="ECO:0000256" key="3">
    <source>
        <dbReference type="ARBA" id="ARBA00023163"/>
    </source>
</evidence>
<protein>
    <submittedName>
        <fullName evidence="5">Transcriptional activator FeaR</fullName>
    </submittedName>
</protein>
<dbReference type="Proteomes" id="UP000095087">
    <property type="component" value="Unassembled WGS sequence"/>
</dbReference>
<keyword evidence="3" id="KW-0804">Transcription</keyword>
<keyword evidence="6" id="KW-1185">Reference proteome</keyword>
<dbReference type="RefSeq" id="WP_069094799.1">
    <property type="nucleotide sequence ID" value="NZ_MASI01000003.1"/>
</dbReference>
<dbReference type="STRING" id="1177755.A7A08_01463"/>
<dbReference type="InterPro" id="IPR018060">
    <property type="entry name" value="HTH_AraC"/>
</dbReference>
<dbReference type="EMBL" id="MASI01000003">
    <property type="protein sequence ID" value="ODA67431.1"/>
    <property type="molecule type" value="Genomic_DNA"/>
</dbReference>
<reference evidence="5 6" key="1">
    <citation type="submission" date="2016-07" db="EMBL/GenBank/DDBJ databases">
        <title>Draft genome sequence of Methyloligella halotolerans C2T (VKM B-2706T=CCUG 61687T=DSM 25045T), a halotolerant polyhydroxybutyrate accumulating methylotroph.</title>
        <authorList>
            <person name="Vasilenko O.V."/>
            <person name="Doronina N.V."/>
            <person name="Poroshina M.N."/>
            <person name="Tarlachkov S.V."/>
            <person name="Trotsenko Y.A."/>
        </authorList>
    </citation>
    <scope>NUCLEOTIDE SEQUENCE [LARGE SCALE GENOMIC DNA]</scope>
    <source>
        <strain evidence="5 6">VKM B-2706</strain>
    </source>
</reference>
<dbReference type="SMART" id="SM00342">
    <property type="entry name" value="HTH_ARAC"/>
    <property type="match status" value="1"/>
</dbReference>
<dbReference type="PATRIC" id="fig|1177755.3.peg.1465"/>
<dbReference type="InterPro" id="IPR009057">
    <property type="entry name" value="Homeodomain-like_sf"/>
</dbReference>
<dbReference type="GO" id="GO:0043565">
    <property type="term" value="F:sequence-specific DNA binding"/>
    <property type="evidence" value="ECO:0007669"/>
    <property type="project" value="InterPro"/>
</dbReference>
<comment type="caution">
    <text evidence="5">The sequence shown here is derived from an EMBL/GenBank/DDBJ whole genome shotgun (WGS) entry which is preliminary data.</text>
</comment>
<accession>A0A1E2RYZ0</accession>
<gene>
    <name evidence="5" type="ORF">A7A08_01463</name>
</gene>
<evidence type="ECO:0000313" key="5">
    <source>
        <dbReference type="EMBL" id="ODA67431.1"/>
    </source>
</evidence>
<dbReference type="GO" id="GO:0003700">
    <property type="term" value="F:DNA-binding transcription factor activity"/>
    <property type="evidence" value="ECO:0007669"/>
    <property type="project" value="InterPro"/>
</dbReference>
<name>A0A1E2RYZ0_9HYPH</name>
<feature type="domain" description="HTH araC/xylS-type" evidence="4">
    <location>
        <begin position="161"/>
        <end position="258"/>
    </location>
</feature>
<evidence type="ECO:0000313" key="6">
    <source>
        <dbReference type="Proteomes" id="UP000095087"/>
    </source>
</evidence>
<dbReference type="OrthoDB" id="8334882at2"/>
<keyword evidence="2" id="KW-0238">DNA-binding</keyword>
<sequence length="260" mass="28163">MTRLYESAAGLEEPRPLWHVGPDRAFFAGPLGHNVSHSHATPVLLTGLYGTFRLRIGGGAWRLASAAIIPAGTRYEFDMGGEPLSVLYLEPDLAGTEALLPILQDASGEEDGVVVGRSATLDVFRELFESSDSQSWAQHALSDLVSYAHARAHSEIDPRVAKLVRRLSDDLTEQIPAESLAAEIGLSVSRMQHLFAETVGVPVRRYRTWRRLRSAISEAANGSNGTAAAHAAGFFDQSHFVHAFRRAFGAPPRLAGVRGN</sequence>
<evidence type="ECO:0000256" key="1">
    <source>
        <dbReference type="ARBA" id="ARBA00023015"/>
    </source>
</evidence>
<dbReference type="Gene3D" id="1.10.10.60">
    <property type="entry name" value="Homeodomain-like"/>
    <property type="match status" value="1"/>
</dbReference>
<evidence type="ECO:0000256" key="2">
    <source>
        <dbReference type="ARBA" id="ARBA00023125"/>
    </source>
</evidence>